<accession>A0AAV9ZRC4</accession>
<comment type="caution">
    <text evidence="2">The sequence shown here is derived from an EMBL/GenBank/DDBJ whole genome shotgun (WGS) entry which is preliminary data.</text>
</comment>
<dbReference type="Pfam" id="PF24764">
    <property type="entry name" value="rva_4"/>
    <property type="match status" value="1"/>
</dbReference>
<gene>
    <name evidence="2" type="ORF">R3P38DRAFT_2572217</name>
</gene>
<proteinExistence type="predicted"/>
<dbReference type="PANTHER" id="PTHR46791">
    <property type="entry name" value="EXPRESSED PROTEIN"/>
    <property type="match status" value="1"/>
</dbReference>
<dbReference type="AlphaFoldDB" id="A0AAV9ZRC4"/>
<evidence type="ECO:0000313" key="3">
    <source>
        <dbReference type="Proteomes" id="UP001362999"/>
    </source>
</evidence>
<name>A0AAV9ZRC4_9AGAR</name>
<organism evidence="2 3">
    <name type="scientific">Favolaschia claudopus</name>
    <dbReference type="NCBI Taxonomy" id="2862362"/>
    <lineage>
        <taxon>Eukaryota</taxon>
        <taxon>Fungi</taxon>
        <taxon>Dikarya</taxon>
        <taxon>Basidiomycota</taxon>
        <taxon>Agaricomycotina</taxon>
        <taxon>Agaricomycetes</taxon>
        <taxon>Agaricomycetidae</taxon>
        <taxon>Agaricales</taxon>
        <taxon>Marasmiineae</taxon>
        <taxon>Mycenaceae</taxon>
        <taxon>Favolaschia</taxon>
    </lineage>
</organism>
<reference evidence="2 3" key="1">
    <citation type="journal article" date="2024" name="J Genomics">
        <title>Draft genome sequencing and assembly of Favolaschia claudopus CIRM-BRFM 2984 isolated from oak limbs.</title>
        <authorList>
            <person name="Navarro D."/>
            <person name="Drula E."/>
            <person name="Chaduli D."/>
            <person name="Cazenave R."/>
            <person name="Ahrendt S."/>
            <person name="Wang J."/>
            <person name="Lipzen A."/>
            <person name="Daum C."/>
            <person name="Barry K."/>
            <person name="Grigoriev I.V."/>
            <person name="Favel A."/>
            <person name="Rosso M.N."/>
            <person name="Martin F."/>
        </authorList>
    </citation>
    <scope>NUCLEOTIDE SEQUENCE [LARGE SCALE GENOMIC DNA]</scope>
    <source>
        <strain evidence="2 3">CIRM-BRFM 2984</strain>
    </source>
</reference>
<sequence>MVVLVQHPRRRPQFHAHALTENVIPMLVDLETQALDESLPLSWVHECAYMVARLVKELCDAQTNAEARDSSNVAFPEPVEVIRTGRRGRPRKIINTKYLAEALSTKRHISISALARILGVSRHTLMSRMKENNLLYKFSRLLRADLDAFVRQFRAERPDSGIRYLIGCLRSHGLRIQRRRVFASIRRVDRLGRRLRHPPHTVPCFTPQCNVASRWAPQPHPLGNRDPWHSRWLLQNSKIFMYALIISLLTRLSQITGLRASTNNCASTVLSVLLQAVGQYGMPSRMRGDRGAENKAVSVYMILRNGLNRASFIWGS</sequence>
<dbReference type="InterPro" id="IPR058913">
    <property type="entry name" value="Integrase_dom_put"/>
</dbReference>
<dbReference type="PANTHER" id="PTHR46791:SF5">
    <property type="entry name" value="CLR5 DOMAIN-CONTAINING PROTEIN-RELATED"/>
    <property type="match status" value="1"/>
</dbReference>
<feature type="domain" description="Integrase core" evidence="1">
    <location>
        <begin position="254"/>
        <end position="315"/>
    </location>
</feature>
<keyword evidence="3" id="KW-1185">Reference proteome</keyword>
<evidence type="ECO:0000259" key="1">
    <source>
        <dbReference type="Pfam" id="PF24764"/>
    </source>
</evidence>
<protein>
    <recommendedName>
        <fullName evidence="1">Integrase core domain-containing protein</fullName>
    </recommendedName>
</protein>
<dbReference type="EMBL" id="JAWWNJ010000117">
    <property type="protein sequence ID" value="KAK6991473.1"/>
    <property type="molecule type" value="Genomic_DNA"/>
</dbReference>
<evidence type="ECO:0000313" key="2">
    <source>
        <dbReference type="EMBL" id="KAK6991473.1"/>
    </source>
</evidence>
<dbReference type="Proteomes" id="UP001362999">
    <property type="component" value="Unassembled WGS sequence"/>
</dbReference>